<dbReference type="PANTHER" id="PTHR37984:SF5">
    <property type="entry name" value="PROTEIN NYNRIN-LIKE"/>
    <property type="match status" value="1"/>
</dbReference>
<dbReference type="SMART" id="SM00298">
    <property type="entry name" value="CHROMO"/>
    <property type="match status" value="1"/>
</dbReference>
<evidence type="ECO:0000256" key="1">
    <source>
        <dbReference type="ARBA" id="ARBA00004123"/>
    </source>
</evidence>
<dbReference type="Gene3D" id="3.10.10.10">
    <property type="entry name" value="HIV Type 1 Reverse Transcriptase, subunit A, domain 1"/>
    <property type="match status" value="1"/>
</dbReference>
<dbReference type="InterPro" id="IPR000953">
    <property type="entry name" value="Chromo/chromo_shadow_dom"/>
</dbReference>
<gene>
    <name evidence="8" type="ORF">C0J50_6594</name>
</gene>
<dbReference type="InterPro" id="IPR023780">
    <property type="entry name" value="Chromo_domain"/>
</dbReference>
<dbReference type="InterPro" id="IPR000477">
    <property type="entry name" value="RT_dom"/>
</dbReference>
<feature type="region of interest" description="Disordered" evidence="5">
    <location>
        <begin position="937"/>
        <end position="966"/>
    </location>
</feature>
<dbReference type="EMBL" id="MU582101">
    <property type="protein sequence ID" value="KAI5608620.1"/>
    <property type="molecule type" value="Genomic_DNA"/>
</dbReference>
<reference evidence="8" key="1">
    <citation type="submission" date="2018-07" db="EMBL/GenBank/DDBJ databases">
        <title>Comparative genomics of catfishes provides insights into carnivory and benthic adaptation.</title>
        <authorList>
            <person name="Zhang Y."/>
            <person name="Wang D."/>
            <person name="Peng Z."/>
            <person name="Zheng S."/>
            <person name="Shao F."/>
            <person name="Tao W."/>
        </authorList>
    </citation>
    <scope>NUCLEOTIDE SEQUENCE</scope>
    <source>
        <strain evidence="8">Chongqing</strain>
    </source>
</reference>
<evidence type="ECO:0000313" key="9">
    <source>
        <dbReference type="Proteomes" id="UP001205998"/>
    </source>
</evidence>
<evidence type="ECO:0000256" key="3">
    <source>
        <dbReference type="ARBA" id="ARBA00012180"/>
    </source>
</evidence>
<dbReference type="Proteomes" id="UP001205998">
    <property type="component" value="Unassembled WGS sequence"/>
</dbReference>
<sequence>KAKALSLPPHHPYDCGIDLLPGTAPPRGRLYHLTGPERKAMAVYIRESLASGIIHPSSSPAGAGFFFVEKKDKSLCPCINYRGLNSITIKNRYPLPLMSTAFELLQGATVFTKLDPRNAYQLALFNNILIYSRSLEEHRCHVRTVLTRLLQNHVCEGREMECSDGSGPKWPEPENRKQLQRFLGFANFYRKFITITAPLHRLTSTCQPFTRNSQAEQAFLELKTWFTSAHVFTLPDPSRQFVVEVDASDKGVGAILSQRARQRYPTATGSPMALPATFSSKHFECRGFLMQVNLYIEMQPQRFPTKRSKVAFFISLLSGKALAWAQSLWDAAGSVVNAYAPFTAHFLEVFSAASGVLTTADQLLSLRQGDDTITDYSLCFRTLAASSGWNESALLGVYRQGLSPEIRQAMAVYDDKVALEGFIQKSIGLSQRLAACSSTPPQPTPLLLMTPPGAQAAAGAEPMQLGFQRLSRRERNSRLVTGKCLIPEEYQAFKDVFCAKAATRLPPHRQLNSQIAPLPYPLPLVPATLEDLREARVFTKLDFRSAYNLVRIRKGDEWKTDFITPSGHYEYRVMPYGLSISPAVFQGFMNEMLRPYLQRFVMVYIDDILIYSRNMEEHHTHVRQVLGALRSHHLYLNHSKCEFHRPQTHFLGYVISARGIQMDEGKVKAVWDWPIPETIKELQRFLGFANFYRRFIQGYSRIAAPLTSLLRGYNPQFNGQAVWKILELNQYLRIYCSQDQGNWCRFLPWAKYAQNSLRQDTTGLTRFQCMLGFQPPLFPWSNEPSNVPAVDAWFRESNRVWESAHTQLHRAVRNTRRHADARRLELTRFRPGDRVWLSTRDLMLKLPCRDPAAPVQPEVVDQPEVYAVQEVLDSRWRGGRLENLVDWEGYGPEERSWVARQDVLDLALLEVFHTAHPHRPLPRARGWPCRRVRASGVAPEGGGGVREHPASLPAPAPPTRSCSPDY</sequence>
<evidence type="ECO:0000313" key="8">
    <source>
        <dbReference type="EMBL" id="KAI5608620.1"/>
    </source>
</evidence>
<dbReference type="GO" id="GO:0004523">
    <property type="term" value="F:RNA-DNA hybrid ribonuclease activity"/>
    <property type="evidence" value="ECO:0007669"/>
    <property type="project" value="UniProtKB-EC"/>
</dbReference>
<feature type="domain" description="Chromo" evidence="6">
    <location>
        <begin position="866"/>
        <end position="924"/>
    </location>
</feature>
<dbReference type="SUPFAM" id="SSF54160">
    <property type="entry name" value="Chromo domain-like"/>
    <property type="match status" value="1"/>
</dbReference>
<dbReference type="InterPro" id="IPR016197">
    <property type="entry name" value="Chromo-like_dom_sf"/>
</dbReference>
<dbReference type="InterPro" id="IPR050951">
    <property type="entry name" value="Retrovirus_Pol_polyprotein"/>
</dbReference>
<name>A0AAD5F9P4_SILAS</name>
<dbReference type="PROSITE" id="PS50878">
    <property type="entry name" value="RT_POL"/>
    <property type="match status" value="1"/>
</dbReference>
<dbReference type="AlphaFoldDB" id="A0AAD5F9P4"/>
<dbReference type="GO" id="GO:0005634">
    <property type="term" value="C:nucleus"/>
    <property type="evidence" value="ECO:0007669"/>
    <property type="project" value="UniProtKB-SubCell"/>
</dbReference>
<accession>A0AAD5F9P4</accession>
<feature type="non-terminal residue" evidence="8">
    <location>
        <position position="966"/>
    </location>
</feature>
<comment type="similarity">
    <text evidence="2">Belongs to the beta type-B retroviral polymerase family. HERV class-II K(HML-2) pol subfamily.</text>
</comment>
<dbReference type="SUPFAM" id="SSF56672">
    <property type="entry name" value="DNA/RNA polymerases"/>
    <property type="match status" value="2"/>
</dbReference>
<proteinExistence type="inferred from homology"/>
<organism evidence="8 9">
    <name type="scientific">Silurus asotus</name>
    <name type="common">Amur catfish</name>
    <name type="synonym">Parasilurus asotus</name>
    <dbReference type="NCBI Taxonomy" id="30991"/>
    <lineage>
        <taxon>Eukaryota</taxon>
        <taxon>Metazoa</taxon>
        <taxon>Chordata</taxon>
        <taxon>Craniata</taxon>
        <taxon>Vertebrata</taxon>
        <taxon>Euteleostomi</taxon>
        <taxon>Actinopterygii</taxon>
        <taxon>Neopterygii</taxon>
        <taxon>Teleostei</taxon>
        <taxon>Ostariophysi</taxon>
        <taxon>Siluriformes</taxon>
        <taxon>Siluridae</taxon>
        <taxon>Silurus</taxon>
    </lineage>
</organism>
<dbReference type="Gene3D" id="2.40.50.40">
    <property type="match status" value="1"/>
</dbReference>
<dbReference type="Pfam" id="PF00078">
    <property type="entry name" value="RVT_1"/>
    <property type="match status" value="1"/>
</dbReference>
<dbReference type="InterPro" id="IPR005162">
    <property type="entry name" value="Retrotrans_gag_dom"/>
</dbReference>
<keyword evidence="9" id="KW-1185">Reference proteome</keyword>
<dbReference type="InterPro" id="IPR043128">
    <property type="entry name" value="Rev_trsase/Diguanyl_cyclase"/>
</dbReference>
<dbReference type="Pfam" id="PF03732">
    <property type="entry name" value="Retrotrans_gag"/>
    <property type="match status" value="1"/>
</dbReference>
<evidence type="ECO:0000259" key="6">
    <source>
        <dbReference type="PROSITE" id="PS50013"/>
    </source>
</evidence>
<protein>
    <recommendedName>
        <fullName evidence="3">ribonuclease H</fullName>
        <ecNumber evidence="3">3.1.26.4</ecNumber>
    </recommendedName>
</protein>
<dbReference type="CDD" id="cd01647">
    <property type="entry name" value="RT_LTR"/>
    <property type="match status" value="2"/>
</dbReference>
<comment type="caution">
    <text evidence="8">The sequence shown here is derived from an EMBL/GenBank/DDBJ whole genome shotgun (WGS) entry which is preliminary data.</text>
</comment>
<dbReference type="EC" id="3.1.26.4" evidence="3"/>
<feature type="domain" description="Reverse transcriptase" evidence="7">
    <location>
        <begin position="467"/>
        <end position="655"/>
    </location>
</feature>
<dbReference type="InterPro" id="IPR041577">
    <property type="entry name" value="RT_RNaseH_2"/>
</dbReference>
<dbReference type="Pfam" id="PF17919">
    <property type="entry name" value="RT_RNaseH_2"/>
    <property type="match status" value="1"/>
</dbReference>
<dbReference type="PANTHER" id="PTHR37984">
    <property type="entry name" value="PROTEIN CBG26694"/>
    <property type="match status" value="1"/>
</dbReference>
<evidence type="ECO:0000256" key="4">
    <source>
        <dbReference type="ARBA" id="ARBA00023268"/>
    </source>
</evidence>
<dbReference type="Gene3D" id="3.30.70.270">
    <property type="match status" value="3"/>
</dbReference>
<evidence type="ECO:0000259" key="7">
    <source>
        <dbReference type="PROSITE" id="PS50878"/>
    </source>
</evidence>
<dbReference type="FunFam" id="3.30.70.270:FF:000020">
    <property type="entry name" value="Transposon Tf2-6 polyprotein-like Protein"/>
    <property type="match status" value="2"/>
</dbReference>
<keyword evidence="4" id="KW-0511">Multifunctional enzyme</keyword>
<dbReference type="InterPro" id="IPR043502">
    <property type="entry name" value="DNA/RNA_pol_sf"/>
</dbReference>
<dbReference type="PROSITE" id="PS50013">
    <property type="entry name" value="CHROMO_2"/>
    <property type="match status" value="1"/>
</dbReference>
<dbReference type="Pfam" id="PF00385">
    <property type="entry name" value="Chromo"/>
    <property type="match status" value="1"/>
</dbReference>
<evidence type="ECO:0000256" key="2">
    <source>
        <dbReference type="ARBA" id="ARBA00010879"/>
    </source>
</evidence>
<evidence type="ECO:0000256" key="5">
    <source>
        <dbReference type="SAM" id="MobiDB-lite"/>
    </source>
</evidence>
<comment type="subcellular location">
    <subcellularLocation>
        <location evidence="1">Nucleus</location>
    </subcellularLocation>
</comment>